<evidence type="ECO:0000313" key="1">
    <source>
        <dbReference type="EMBL" id="KAG0427394.1"/>
    </source>
</evidence>
<sequence length="67" mass="7657">FPAVHHKVKQSIVAVRKDFTYISHAVPPDANNEYVALTVKNDRCIFTIIAAYIPPNTQFKVQPHPWL</sequence>
<gene>
    <name evidence="1" type="ORF">HPB47_025550</name>
</gene>
<keyword evidence="2" id="KW-1185">Reference proteome</keyword>
<protein>
    <submittedName>
        <fullName evidence="1">Uncharacterized protein</fullName>
    </submittedName>
</protein>
<dbReference type="Proteomes" id="UP000805193">
    <property type="component" value="Unassembled WGS sequence"/>
</dbReference>
<organism evidence="1 2">
    <name type="scientific">Ixodes persulcatus</name>
    <name type="common">Taiga tick</name>
    <dbReference type="NCBI Taxonomy" id="34615"/>
    <lineage>
        <taxon>Eukaryota</taxon>
        <taxon>Metazoa</taxon>
        <taxon>Ecdysozoa</taxon>
        <taxon>Arthropoda</taxon>
        <taxon>Chelicerata</taxon>
        <taxon>Arachnida</taxon>
        <taxon>Acari</taxon>
        <taxon>Parasitiformes</taxon>
        <taxon>Ixodida</taxon>
        <taxon>Ixodoidea</taxon>
        <taxon>Ixodidae</taxon>
        <taxon>Ixodinae</taxon>
        <taxon>Ixodes</taxon>
    </lineage>
</organism>
<accession>A0AC60Q3J9</accession>
<name>A0AC60Q3J9_IXOPE</name>
<reference evidence="1 2" key="1">
    <citation type="journal article" date="2020" name="Cell">
        <title>Large-Scale Comparative Analyses of Tick Genomes Elucidate Their Genetic Diversity and Vector Capacities.</title>
        <authorList>
            <consortium name="Tick Genome and Microbiome Consortium (TIGMIC)"/>
            <person name="Jia N."/>
            <person name="Wang J."/>
            <person name="Shi W."/>
            <person name="Du L."/>
            <person name="Sun Y."/>
            <person name="Zhan W."/>
            <person name="Jiang J.F."/>
            <person name="Wang Q."/>
            <person name="Zhang B."/>
            <person name="Ji P."/>
            <person name="Bell-Sakyi L."/>
            <person name="Cui X.M."/>
            <person name="Yuan T.T."/>
            <person name="Jiang B.G."/>
            <person name="Yang W.F."/>
            <person name="Lam T.T."/>
            <person name="Chang Q.C."/>
            <person name="Ding S.J."/>
            <person name="Wang X.J."/>
            <person name="Zhu J.G."/>
            <person name="Ruan X.D."/>
            <person name="Zhao L."/>
            <person name="Wei J.T."/>
            <person name="Ye R.Z."/>
            <person name="Que T.C."/>
            <person name="Du C.H."/>
            <person name="Zhou Y.H."/>
            <person name="Cheng J.X."/>
            <person name="Dai P.F."/>
            <person name="Guo W.B."/>
            <person name="Han X.H."/>
            <person name="Huang E.J."/>
            <person name="Li L.F."/>
            <person name="Wei W."/>
            <person name="Gao Y.C."/>
            <person name="Liu J.Z."/>
            <person name="Shao H.Z."/>
            <person name="Wang X."/>
            <person name="Wang C.C."/>
            <person name="Yang T.C."/>
            <person name="Huo Q.B."/>
            <person name="Li W."/>
            <person name="Chen H.Y."/>
            <person name="Chen S.E."/>
            <person name="Zhou L.G."/>
            <person name="Ni X.B."/>
            <person name="Tian J.H."/>
            <person name="Sheng Y."/>
            <person name="Liu T."/>
            <person name="Pan Y.S."/>
            <person name="Xia L.Y."/>
            <person name="Li J."/>
            <person name="Zhao F."/>
            <person name="Cao W.C."/>
        </authorList>
    </citation>
    <scope>NUCLEOTIDE SEQUENCE [LARGE SCALE GENOMIC DNA]</scope>
    <source>
        <strain evidence="1">Iper-2018</strain>
    </source>
</reference>
<dbReference type="EMBL" id="JABSTQ010009631">
    <property type="protein sequence ID" value="KAG0427394.1"/>
    <property type="molecule type" value="Genomic_DNA"/>
</dbReference>
<feature type="non-terminal residue" evidence="1">
    <location>
        <position position="1"/>
    </location>
</feature>
<feature type="non-terminal residue" evidence="1">
    <location>
        <position position="67"/>
    </location>
</feature>
<evidence type="ECO:0000313" key="2">
    <source>
        <dbReference type="Proteomes" id="UP000805193"/>
    </source>
</evidence>
<proteinExistence type="predicted"/>
<comment type="caution">
    <text evidence="1">The sequence shown here is derived from an EMBL/GenBank/DDBJ whole genome shotgun (WGS) entry which is preliminary data.</text>
</comment>